<keyword evidence="1" id="KW-0488">Methylation</keyword>
<dbReference type="SUPFAM" id="SSF54523">
    <property type="entry name" value="Pili subunits"/>
    <property type="match status" value="1"/>
</dbReference>
<evidence type="ECO:0000313" key="3">
    <source>
        <dbReference type="Proteomes" id="UP000255269"/>
    </source>
</evidence>
<protein>
    <submittedName>
        <fullName evidence="2">PilD-dependent protein pddA</fullName>
    </submittedName>
</protein>
<dbReference type="OrthoDB" id="5349145at2"/>
<dbReference type="RefSeq" id="WP_005021519.1">
    <property type="nucleotide sequence ID" value="NZ_CAJFGW010000005.1"/>
</dbReference>
<dbReference type="InterPro" id="IPR045584">
    <property type="entry name" value="Pilin-like"/>
</dbReference>
<dbReference type="Proteomes" id="UP000255269">
    <property type="component" value="Unassembled WGS sequence"/>
</dbReference>
<accession>A0A1C0W3F2</accession>
<organism evidence="2 3">
    <name type="scientific">Helicobacter pullorum</name>
    <dbReference type="NCBI Taxonomy" id="35818"/>
    <lineage>
        <taxon>Bacteria</taxon>
        <taxon>Pseudomonadati</taxon>
        <taxon>Campylobacterota</taxon>
        <taxon>Epsilonproteobacteria</taxon>
        <taxon>Campylobacterales</taxon>
        <taxon>Helicobacteraceae</taxon>
        <taxon>Helicobacter</taxon>
    </lineage>
</organism>
<dbReference type="InterPro" id="IPR000983">
    <property type="entry name" value="Bac_GSPG_pilin"/>
</dbReference>
<dbReference type="AlphaFoldDB" id="A0A1C0W3F2"/>
<evidence type="ECO:0000313" key="2">
    <source>
        <dbReference type="EMBL" id="STQ87299.1"/>
    </source>
</evidence>
<dbReference type="EMBL" id="UGJF01000001">
    <property type="protein sequence ID" value="STQ87299.1"/>
    <property type="molecule type" value="Genomic_DNA"/>
</dbReference>
<evidence type="ECO:0000256" key="1">
    <source>
        <dbReference type="ARBA" id="ARBA00022481"/>
    </source>
</evidence>
<proteinExistence type="predicted"/>
<sequence length="166" mass="17636">MQSTTQTTKTKKAFTMLELVFILVILGILAAVAIPKISASRDDAKLVALKSDINTLKSSFPAYFLSQGQGTFNSAISLSASNWNLGDFAISTTLESSNGSACVSAKLLNSSNGPQATNPNQARFLEISTTTTPNSNGDTCEKLIYQLDLNPSTPLIIPLLSNSIVF</sequence>
<dbReference type="GO" id="GO:0015627">
    <property type="term" value="C:type II protein secretion system complex"/>
    <property type="evidence" value="ECO:0007669"/>
    <property type="project" value="InterPro"/>
</dbReference>
<dbReference type="PRINTS" id="PR00813">
    <property type="entry name" value="BCTERIALGSPG"/>
</dbReference>
<dbReference type="GeneID" id="93197258"/>
<dbReference type="GO" id="GO:0015628">
    <property type="term" value="P:protein secretion by the type II secretion system"/>
    <property type="evidence" value="ECO:0007669"/>
    <property type="project" value="InterPro"/>
</dbReference>
<reference evidence="2 3" key="1">
    <citation type="submission" date="2018-06" db="EMBL/GenBank/DDBJ databases">
        <authorList>
            <consortium name="Pathogen Informatics"/>
            <person name="Doyle S."/>
        </authorList>
    </citation>
    <scope>NUCLEOTIDE SEQUENCE [LARGE SCALE GENOMIC DNA]</scope>
    <source>
        <strain evidence="2 3">NCTC13156</strain>
    </source>
</reference>
<dbReference type="Gene3D" id="3.30.700.10">
    <property type="entry name" value="Glycoprotein, Type 4 Pilin"/>
    <property type="match status" value="1"/>
</dbReference>
<name>A0A1C0W3F2_9HELI</name>
<gene>
    <name evidence="2" type="primary">xcpT</name>
    <name evidence="2" type="ORF">NCTC13156_00109</name>
</gene>